<protein>
    <recommendedName>
        <fullName evidence="4">BTB domain-containing protein</fullName>
    </recommendedName>
</protein>
<dbReference type="EMBL" id="CAJVRC010000904">
    <property type="protein sequence ID" value="CAG8909888.1"/>
    <property type="molecule type" value="Genomic_DNA"/>
</dbReference>
<dbReference type="OrthoDB" id="5326346at2759"/>
<evidence type="ECO:0000313" key="2">
    <source>
        <dbReference type="EMBL" id="CAG8909888.1"/>
    </source>
</evidence>
<feature type="compositionally biased region" description="Polar residues" evidence="1">
    <location>
        <begin position="57"/>
        <end position="67"/>
    </location>
</feature>
<dbReference type="Gene3D" id="3.30.710.10">
    <property type="entry name" value="Potassium Channel Kv1.1, Chain A"/>
    <property type="match status" value="1"/>
</dbReference>
<dbReference type="Proteomes" id="UP001154252">
    <property type="component" value="Unassembled WGS sequence"/>
</dbReference>
<dbReference type="AlphaFoldDB" id="A0A9W4PAA8"/>
<evidence type="ECO:0008006" key="4">
    <source>
        <dbReference type="Google" id="ProtNLM"/>
    </source>
</evidence>
<proteinExistence type="predicted"/>
<accession>A0A9W4PAA8</accession>
<name>A0A9W4PAA8_9EURO</name>
<sequence length="367" mass="41536">MNRQTPDYIIDPDGEVIIVLRDADSPFAQALEDTLTGMTPPAPGHYTQSPAEVIEPPQTNSENQRTSPELAPIEDPAAEEQIDEPLVKNCFYIQVSAKHLMFSSPMFKSMLTGGWKESVNFLQKSSVEITAEGWGIEEFLIVLRALHGKYYHIPRKLTLEMLAKVAVIADYYECKEALYVMTDVWTNNLEEKFPTRYSRNSMLWVWVSWFFQLPSPFKETTSTVMSCSENSINSWGLPIPDKVIGLMNQSREEAINNVLSILHETREALLGGSRGCRFECRAIMYGALTIQMQSSDLLSQKSAAPFPNLNYKYLRRKVLSFKSPTWPDLCSRYGGYDHTCLDSSFGSLFANLKECIEGLDLNSLDFS</sequence>
<keyword evidence="3" id="KW-1185">Reference proteome</keyword>
<organism evidence="2 3">
    <name type="scientific">Penicillium egyptiacum</name>
    <dbReference type="NCBI Taxonomy" id="1303716"/>
    <lineage>
        <taxon>Eukaryota</taxon>
        <taxon>Fungi</taxon>
        <taxon>Dikarya</taxon>
        <taxon>Ascomycota</taxon>
        <taxon>Pezizomycotina</taxon>
        <taxon>Eurotiomycetes</taxon>
        <taxon>Eurotiomycetidae</taxon>
        <taxon>Eurotiales</taxon>
        <taxon>Aspergillaceae</taxon>
        <taxon>Penicillium</taxon>
    </lineage>
</organism>
<evidence type="ECO:0000313" key="3">
    <source>
        <dbReference type="Proteomes" id="UP001154252"/>
    </source>
</evidence>
<gene>
    <name evidence="2" type="ORF">PEGY_LOCUS10686</name>
</gene>
<reference evidence="2" key="1">
    <citation type="submission" date="2021-07" db="EMBL/GenBank/DDBJ databases">
        <authorList>
            <person name="Branca A.L. A."/>
        </authorList>
    </citation>
    <scope>NUCLEOTIDE SEQUENCE</scope>
</reference>
<feature type="region of interest" description="Disordered" evidence="1">
    <location>
        <begin position="34"/>
        <end position="69"/>
    </location>
</feature>
<dbReference type="SUPFAM" id="SSF54695">
    <property type="entry name" value="POZ domain"/>
    <property type="match status" value="1"/>
</dbReference>
<comment type="caution">
    <text evidence="2">The sequence shown here is derived from an EMBL/GenBank/DDBJ whole genome shotgun (WGS) entry which is preliminary data.</text>
</comment>
<dbReference type="InterPro" id="IPR011333">
    <property type="entry name" value="SKP1/BTB/POZ_sf"/>
</dbReference>
<evidence type="ECO:0000256" key="1">
    <source>
        <dbReference type="SAM" id="MobiDB-lite"/>
    </source>
</evidence>